<keyword evidence="21" id="KW-1185">Reference proteome</keyword>
<comment type="subcellular location">
    <subcellularLocation>
        <location evidence="1">Cell membrane</location>
        <topology evidence="1">Multi-pass membrane protein</topology>
    </subcellularLocation>
</comment>
<feature type="binding site" evidence="17">
    <location>
        <position position="82"/>
    </location>
    <ligand>
        <name>ATP</name>
        <dbReference type="ChEBI" id="CHEBI:30616"/>
    </ligand>
</feature>
<comment type="similarity">
    <text evidence="2">Belongs to the bacterial diacylglycerol kinase family.</text>
</comment>
<evidence type="ECO:0000256" key="18">
    <source>
        <dbReference type="PIRSR" id="PIRSR600829-4"/>
    </source>
</evidence>
<dbReference type="GO" id="GO:0005524">
    <property type="term" value="F:ATP binding"/>
    <property type="evidence" value="ECO:0007669"/>
    <property type="project" value="UniProtKB-KW"/>
</dbReference>
<keyword evidence="4" id="KW-0444">Lipid biosynthesis</keyword>
<evidence type="ECO:0000313" key="21">
    <source>
        <dbReference type="Proteomes" id="UP000322699"/>
    </source>
</evidence>
<keyword evidence="9 17" id="KW-0067">ATP-binding</keyword>
<evidence type="ECO:0000256" key="12">
    <source>
        <dbReference type="ARBA" id="ARBA00023136"/>
    </source>
</evidence>
<dbReference type="EC" id="2.7.1.66" evidence="20"/>
<evidence type="ECO:0000256" key="9">
    <source>
        <dbReference type="ARBA" id="ARBA00022840"/>
    </source>
</evidence>
<keyword evidence="18" id="KW-0460">Magnesium</keyword>
<feature type="transmembrane region" description="Helical" evidence="19">
    <location>
        <begin position="102"/>
        <end position="123"/>
    </location>
</feature>
<evidence type="ECO:0000256" key="19">
    <source>
        <dbReference type="SAM" id="Phobius"/>
    </source>
</evidence>
<evidence type="ECO:0000313" key="20">
    <source>
        <dbReference type="EMBL" id="KAA1261899.1"/>
    </source>
</evidence>
<dbReference type="AlphaFoldDB" id="A0A5B1CPW6"/>
<dbReference type="InterPro" id="IPR000829">
    <property type="entry name" value="DAGK"/>
</dbReference>
<keyword evidence="5 20" id="KW-0808">Transferase</keyword>
<comment type="cofactor">
    <cofactor evidence="18">
        <name>Mg(2+)</name>
        <dbReference type="ChEBI" id="CHEBI:18420"/>
    </cofactor>
    <text evidence="18">Mn(2+), Zn(2+), Cd(2+) and Co(2+) support activity to lesser extents.</text>
</comment>
<evidence type="ECO:0000256" key="3">
    <source>
        <dbReference type="ARBA" id="ARBA00022475"/>
    </source>
</evidence>
<evidence type="ECO:0000256" key="14">
    <source>
        <dbReference type="ARBA" id="ARBA00023264"/>
    </source>
</evidence>
<dbReference type="GO" id="GO:0046872">
    <property type="term" value="F:metal ion binding"/>
    <property type="evidence" value="ECO:0007669"/>
    <property type="project" value="UniProtKB-KW"/>
</dbReference>
<dbReference type="GO" id="GO:0005886">
    <property type="term" value="C:plasma membrane"/>
    <property type="evidence" value="ECO:0007669"/>
    <property type="project" value="UniProtKB-SubCell"/>
</dbReference>
<evidence type="ECO:0000256" key="8">
    <source>
        <dbReference type="ARBA" id="ARBA00022777"/>
    </source>
</evidence>
<dbReference type="PANTHER" id="PTHR34299">
    <property type="entry name" value="DIACYLGLYCEROL KINASE"/>
    <property type="match status" value="1"/>
</dbReference>
<evidence type="ECO:0000256" key="7">
    <source>
        <dbReference type="ARBA" id="ARBA00022741"/>
    </source>
</evidence>
<keyword evidence="12 19" id="KW-0472">Membrane</keyword>
<keyword evidence="8 20" id="KW-0418">Kinase</keyword>
<dbReference type="InterPro" id="IPR036945">
    <property type="entry name" value="DAGK_sf"/>
</dbReference>
<sequence>MSDPLDPNHRVTGVQWRNKFGYAFAGIRDSFLTQASFWVHLPAAVVVIALAAFLQLESWRWAVLILCIAIVIAAELFNTAMEQVVVVLHPVRDPRIARALDAAAASVLVVAVASVAVGLIVLGPPLLEWLGVLGNDGDL</sequence>
<keyword evidence="18" id="KW-0479">Metal-binding</keyword>
<dbReference type="EMBL" id="VRLW01000001">
    <property type="protein sequence ID" value="KAA1261899.1"/>
    <property type="molecule type" value="Genomic_DNA"/>
</dbReference>
<feature type="binding site" evidence="18">
    <location>
        <position position="82"/>
    </location>
    <ligand>
        <name>a divalent metal cation</name>
        <dbReference type="ChEBI" id="CHEBI:60240"/>
    </ligand>
</feature>
<dbReference type="CDD" id="cd14263">
    <property type="entry name" value="DAGK_IM_like"/>
    <property type="match status" value="1"/>
</dbReference>
<dbReference type="GO" id="GO:0008654">
    <property type="term" value="P:phospholipid biosynthetic process"/>
    <property type="evidence" value="ECO:0007669"/>
    <property type="project" value="UniProtKB-KW"/>
</dbReference>
<protein>
    <submittedName>
        <fullName evidence="20">Undecaprenol kinase</fullName>
        <ecNumber evidence="20">2.7.1.66</ecNumber>
    </submittedName>
</protein>
<gene>
    <name evidence="20" type="primary">dgkA</name>
    <name evidence="20" type="ORF">LF1_44600</name>
</gene>
<feature type="transmembrane region" description="Helical" evidence="19">
    <location>
        <begin position="37"/>
        <end position="55"/>
    </location>
</feature>
<proteinExistence type="inferred from homology"/>
<reference evidence="20 21" key="1">
    <citation type="submission" date="2019-08" db="EMBL/GenBank/DDBJ databases">
        <title>Deep-cultivation of Planctomycetes and their phenomic and genomic characterization uncovers novel biology.</title>
        <authorList>
            <person name="Wiegand S."/>
            <person name="Jogler M."/>
            <person name="Boedeker C."/>
            <person name="Pinto D."/>
            <person name="Vollmers J."/>
            <person name="Rivas-Marin E."/>
            <person name="Kohn T."/>
            <person name="Peeters S.H."/>
            <person name="Heuer A."/>
            <person name="Rast P."/>
            <person name="Oberbeckmann S."/>
            <person name="Bunk B."/>
            <person name="Jeske O."/>
            <person name="Meyerdierks A."/>
            <person name="Storesund J.E."/>
            <person name="Kallscheuer N."/>
            <person name="Luecker S."/>
            <person name="Lage O.M."/>
            <person name="Pohl T."/>
            <person name="Merkel B.J."/>
            <person name="Hornburger P."/>
            <person name="Mueller R.-W."/>
            <person name="Bruemmer F."/>
            <person name="Labrenz M."/>
            <person name="Spormann A.M."/>
            <person name="Op Den Camp H."/>
            <person name="Overmann J."/>
            <person name="Amann R."/>
            <person name="Jetten M.S.M."/>
            <person name="Mascher T."/>
            <person name="Medema M.H."/>
            <person name="Devos D.P."/>
            <person name="Kaster A.-K."/>
            <person name="Ovreas L."/>
            <person name="Rohde M."/>
            <person name="Galperin M.Y."/>
            <person name="Jogler C."/>
        </authorList>
    </citation>
    <scope>NUCLEOTIDE SEQUENCE [LARGE SCALE GENOMIC DNA]</scope>
    <source>
        <strain evidence="20 21">LF1</strain>
    </source>
</reference>
<evidence type="ECO:0000256" key="5">
    <source>
        <dbReference type="ARBA" id="ARBA00022679"/>
    </source>
</evidence>
<keyword evidence="10 19" id="KW-1133">Transmembrane helix</keyword>
<evidence type="ECO:0000256" key="11">
    <source>
        <dbReference type="ARBA" id="ARBA00023098"/>
    </source>
</evidence>
<evidence type="ECO:0000256" key="13">
    <source>
        <dbReference type="ARBA" id="ARBA00023209"/>
    </source>
</evidence>
<evidence type="ECO:0000256" key="4">
    <source>
        <dbReference type="ARBA" id="ARBA00022516"/>
    </source>
</evidence>
<organism evidence="20 21">
    <name type="scientific">Rubripirellula obstinata</name>
    <dbReference type="NCBI Taxonomy" id="406547"/>
    <lineage>
        <taxon>Bacteria</taxon>
        <taxon>Pseudomonadati</taxon>
        <taxon>Planctomycetota</taxon>
        <taxon>Planctomycetia</taxon>
        <taxon>Pirellulales</taxon>
        <taxon>Pirellulaceae</taxon>
        <taxon>Rubripirellula</taxon>
    </lineage>
</organism>
<keyword evidence="11" id="KW-0443">Lipid metabolism</keyword>
<comment type="caution">
    <text evidence="20">The sequence shown here is derived from an EMBL/GenBank/DDBJ whole genome shotgun (WGS) entry which is preliminary data.</text>
</comment>
<feature type="transmembrane region" description="Helical" evidence="19">
    <location>
        <begin position="61"/>
        <end position="81"/>
    </location>
</feature>
<keyword evidence="13" id="KW-0594">Phospholipid biosynthesis</keyword>
<evidence type="ECO:0000256" key="16">
    <source>
        <dbReference type="PIRSR" id="PIRSR600829-2"/>
    </source>
</evidence>
<name>A0A5B1CPW6_9BACT</name>
<dbReference type="RefSeq" id="WP_068262695.1">
    <property type="nucleotide sequence ID" value="NZ_LWSK01000038.1"/>
</dbReference>
<feature type="active site" description="Proton acceptor" evidence="15">
    <location>
        <position position="75"/>
    </location>
</feature>
<dbReference type="GO" id="GO:0036433">
    <property type="term" value="F:di-trans, poly-cis-undecaprenol kinase activity"/>
    <property type="evidence" value="ECO:0007669"/>
    <property type="project" value="UniProtKB-EC"/>
</dbReference>
<dbReference type="PANTHER" id="PTHR34299:SF1">
    <property type="entry name" value="DIACYLGLYCEROL KINASE"/>
    <property type="match status" value="1"/>
</dbReference>
<keyword evidence="7 17" id="KW-0547">Nucleotide-binding</keyword>
<evidence type="ECO:0000256" key="2">
    <source>
        <dbReference type="ARBA" id="ARBA00005967"/>
    </source>
</evidence>
<dbReference type="Proteomes" id="UP000322699">
    <property type="component" value="Unassembled WGS sequence"/>
</dbReference>
<dbReference type="Gene3D" id="1.10.287.3610">
    <property type="match status" value="1"/>
</dbReference>
<dbReference type="Pfam" id="PF01219">
    <property type="entry name" value="DAGK_prokar"/>
    <property type="match status" value="1"/>
</dbReference>
<feature type="binding site" evidence="17">
    <location>
        <position position="22"/>
    </location>
    <ligand>
        <name>ATP</name>
        <dbReference type="ChEBI" id="CHEBI:30616"/>
    </ligand>
</feature>
<evidence type="ECO:0000256" key="10">
    <source>
        <dbReference type="ARBA" id="ARBA00022989"/>
    </source>
</evidence>
<keyword evidence="3" id="KW-1003">Cell membrane</keyword>
<evidence type="ECO:0000256" key="15">
    <source>
        <dbReference type="PIRSR" id="PIRSR600829-1"/>
    </source>
</evidence>
<evidence type="ECO:0000256" key="1">
    <source>
        <dbReference type="ARBA" id="ARBA00004651"/>
    </source>
</evidence>
<keyword evidence="6 19" id="KW-0812">Transmembrane</keyword>
<feature type="binding site" evidence="16">
    <location>
        <position position="75"/>
    </location>
    <ligand>
        <name>substrate</name>
    </ligand>
</feature>
<accession>A0A5B1CPW6</accession>
<evidence type="ECO:0000256" key="6">
    <source>
        <dbReference type="ARBA" id="ARBA00022692"/>
    </source>
</evidence>
<keyword evidence="14" id="KW-1208">Phospholipid metabolism</keyword>
<evidence type="ECO:0000256" key="17">
    <source>
        <dbReference type="PIRSR" id="PIRSR600829-3"/>
    </source>
</evidence>